<dbReference type="InterPro" id="IPR036396">
    <property type="entry name" value="Cyt_P450_sf"/>
</dbReference>
<gene>
    <name evidence="13" type="ORF">NP233_g1181</name>
</gene>
<keyword evidence="8 10" id="KW-0503">Monooxygenase</keyword>
<evidence type="ECO:0000313" key="13">
    <source>
        <dbReference type="EMBL" id="KAJ3575310.1"/>
    </source>
</evidence>
<dbReference type="InterPro" id="IPR050364">
    <property type="entry name" value="Cytochrome_P450_fung"/>
</dbReference>
<protein>
    <recommendedName>
        <fullName evidence="15">Cytochrome P450</fullName>
    </recommendedName>
</protein>
<dbReference type="SUPFAM" id="SSF48264">
    <property type="entry name" value="Cytochrome P450"/>
    <property type="match status" value="1"/>
</dbReference>
<keyword evidence="6 10" id="KW-0560">Oxidoreductase</keyword>
<evidence type="ECO:0000313" key="14">
    <source>
        <dbReference type="Proteomes" id="UP001213000"/>
    </source>
</evidence>
<keyword evidence="12" id="KW-1133">Transmembrane helix</keyword>
<keyword evidence="12" id="KW-0472">Membrane</keyword>
<dbReference type="PRINTS" id="PR00463">
    <property type="entry name" value="EP450I"/>
</dbReference>
<dbReference type="EMBL" id="JANIEX010000041">
    <property type="protein sequence ID" value="KAJ3575310.1"/>
    <property type="molecule type" value="Genomic_DNA"/>
</dbReference>
<reference evidence="13" key="1">
    <citation type="submission" date="2022-07" db="EMBL/GenBank/DDBJ databases">
        <title>Genome Sequence of Leucocoprinus birnbaumii.</title>
        <authorList>
            <person name="Buettner E."/>
        </authorList>
    </citation>
    <scope>NUCLEOTIDE SEQUENCE</scope>
    <source>
        <strain evidence="13">VT141</strain>
    </source>
</reference>
<keyword evidence="5 9" id="KW-0479">Metal-binding</keyword>
<dbReference type="PROSITE" id="PS00086">
    <property type="entry name" value="CYTOCHROME_P450"/>
    <property type="match status" value="1"/>
</dbReference>
<dbReference type="InterPro" id="IPR001128">
    <property type="entry name" value="Cyt_P450"/>
</dbReference>
<feature type="region of interest" description="Disordered" evidence="11">
    <location>
        <begin position="441"/>
        <end position="469"/>
    </location>
</feature>
<dbReference type="Proteomes" id="UP001213000">
    <property type="component" value="Unassembled WGS sequence"/>
</dbReference>
<proteinExistence type="inferred from homology"/>
<evidence type="ECO:0000256" key="10">
    <source>
        <dbReference type="RuleBase" id="RU000461"/>
    </source>
</evidence>
<name>A0AAD5W0Z2_9AGAR</name>
<accession>A0AAD5W0Z2</accession>
<organism evidence="13 14">
    <name type="scientific">Leucocoprinus birnbaumii</name>
    <dbReference type="NCBI Taxonomy" id="56174"/>
    <lineage>
        <taxon>Eukaryota</taxon>
        <taxon>Fungi</taxon>
        <taxon>Dikarya</taxon>
        <taxon>Basidiomycota</taxon>
        <taxon>Agaricomycotina</taxon>
        <taxon>Agaricomycetes</taxon>
        <taxon>Agaricomycetidae</taxon>
        <taxon>Agaricales</taxon>
        <taxon>Agaricineae</taxon>
        <taxon>Agaricaceae</taxon>
        <taxon>Leucocoprinus</taxon>
    </lineage>
</organism>
<dbReference type="PANTHER" id="PTHR46300">
    <property type="entry name" value="P450, PUTATIVE (EUROFUNG)-RELATED-RELATED"/>
    <property type="match status" value="1"/>
</dbReference>
<feature type="binding site" description="axial binding residue" evidence="9">
    <location>
        <position position="410"/>
    </location>
    <ligand>
        <name>heme</name>
        <dbReference type="ChEBI" id="CHEBI:30413"/>
    </ligand>
    <ligandPart>
        <name>Fe</name>
        <dbReference type="ChEBI" id="CHEBI:18248"/>
    </ligandPart>
</feature>
<dbReference type="GO" id="GO:0004497">
    <property type="term" value="F:monooxygenase activity"/>
    <property type="evidence" value="ECO:0007669"/>
    <property type="project" value="UniProtKB-KW"/>
</dbReference>
<dbReference type="Pfam" id="PF00067">
    <property type="entry name" value="p450"/>
    <property type="match status" value="2"/>
</dbReference>
<keyword evidence="4 9" id="KW-0349">Heme</keyword>
<comment type="caution">
    <text evidence="13">The sequence shown here is derived from an EMBL/GenBank/DDBJ whole genome shotgun (WGS) entry which is preliminary data.</text>
</comment>
<comment type="cofactor">
    <cofactor evidence="1 9">
        <name>heme</name>
        <dbReference type="ChEBI" id="CHEBI:30413"/>
    </cofactor>
</comment>
<dbReference type="InterPro" id="IPR002401">
    <property type="entry name" value="Cyt_P450_E_grp-I"/>
</dbReference>
<evidence type="ECO:0000256" key="1">
    <source>
        <dbReference type="ARBA" id="ARBA00001971"/>
    </source>
</evidence>
<evidence type="ECO:0000256" key="9">
    <source>
        <dbReference type="PIRSR" id="PIRSR602401-1"/>
    </source>
</evidence>
<dbReference type="PANTHER" id="PTHR46300:SF7">
    <property type="entry name" value="P450, PUTATIVE (EUROFUNG)-RELATED"/>
    <property type="match status" value="1"/>
</dbReference>
<sequence length="488" mass="55359">MLSTTTTALAAMSACLLLYIVSRDRGRKNYPPSPPGLPLLGNTLDIPPRRAWERFAEWSRELGSPIISVNVLGNRIIVLNDARVADELLEKRSGIYSSRPRFPFVNEAAGFHHWNWAFSGEPELWKPARREFEFHTRQSMVRNYHNKEVHMVLQTMKKILDTPENFMDHCRFASGFLILSMIYGLDDPIEAEKYIDKFDRGSEGFEAAMNKNIIDILPWTRHIPLWMSSLPGFGWRHQVEEVKIWGASTRDVMLDWYLSHRAQEPDSVIANIIERSKNSMADEQSRIAFAHKVAGVSYLAGTTTVGAFRFIILVMVLFPDVQKRYIVAVCKETIRWTTVPHAPIQDDWYDGYLIPKGSQVVHNSWAIFHDPSVYPSPEKFSPDRFLTAEGQLDPTVPDPMAGFGSGRRLCPGRFIALDEMFLFTAYLVSLFSIRPAIDPTSGDEIRPSPCDGEGLIGQPKPFPCTIEPRSPRTEVLLDSTIRATTKSS</sequence>
<evidence type="ECO:0008006" key="15">
    <source>
        <dbReference type="Google" id="ProtNLM"/>
    </source>
</evidence>
<dbReference type="AlphaFoldDB" id="A0AAD5W0Z2"/>
<dbReference type="GO" id="GO:0020037">
    <property type="term" value="F:heme binding"/>
    <property type="evidence" value="ECO:0007669"/>
    <property type="project" value="InterPro"/>
</dbReference>
<dbReference type="InterPro" id="IPR017972">
    <property type="entry name" value="Cyt_P450_CS"/>
</dbReference>
<evidence type="ECO:0000256" key="4">
    <source>
        <dbReference type="ARBA" id="ARBA00022617"/>
    </source>
</evidence>
<evidence type="ECO:0000256" key="6">
    <source>
        <dbReference type="ARBA" id="ARBA00023002"/>
    </source>
</evidence>
<keyword evidence="12" id="KW-0812">Transmembrane</keyword>
<comment type="similarity">
    <text evidence="3 10">Belongs to the cytochrome P450 family.</text>
</comment>
<feature type="transmembrane region" description="Helical" evidence="12">
    <location>
        <begin position="296"/>
        <end position="318"/>
    </location>
</feature>
<dbReference type="GO" id="GO:0005506">
    <property type="term" value="F:iron ion binding"/>
    <property type="evidence" value="ECO:0007669"/>
    <property type="project" value="InterPro"/>
</dbReference>
<comment type="pathway">
    <text evidence="2">Secondary metabolite biosynthesis.</text>
</comment>
<keyword evidence="7 9" id="KW-0408">Iron</keyword>
<dbReference type="GO" id="GO:0016705">
    <property type="term" value="F:oxidoreductase activity, acting on paired donors, with incorporation or reduction of molecular oxygen"/>
    <property type="evidence" value="ECO:0007669"/>
    <property type="project" value="InterPro"/>
</dbReference>
<keyword evidence="14" id="KW-1185">Reference proteome</keyword>
<evidence type="ECO:0000256" key="2">
    <source>
        <dbReference type="ARBA" id="ARBA00005179"/>
    </source>
</evidence>
<evidence type="ECO:0000256" key="7">
    <source>
        <dbReference type="ARBA" id="ARBA00023004"/>
    </source>
</evidence>
<evidence type="ECO:0000256" key="5">
    <source>
        <dbReference type="ARBA" id="ARBA00022723"/>
    </source>
</evidence>
<dbReference type="Gene3D" id="1.10.630.10">
    <property type="entry name" value="Cytochrome P450"/>
    <property type="match status" value="1"/>
</dbReference>
<evidence type="ECO:0000256" key="11">
    <source>
        <dbReference type="SAM" id="MobiDB-lite"/>
    </source>
</evidence>
<evidence type="ECO:0000256" key="12">
    <source>
        <dbReference type="SAM" id="Phobius"/>
    </source>
</evidence>
<evidence type="ECO:0000256" key="3">
    <source>
        <dbReference type="ARBA" id="ARBA00010617"/>
    </source>
</evidence>
<evidence type="ECO:0000256" key="8">
    <source>
        <dbReference type="ARBA" id="ARBA00023033"/>
    </source>
</evidence>